<gene>
    <name evidence="1" type="ordered locus">LOC_Os12g34060</name>
    <name evidence="2" type="ordered locus">LOC_Os12g34120</name>
</gene>
<reference evidence="2" key="1">
    <citation type="journal article" date="2005" name="BMC Biol.">
        <title>The sequence of rice chromosomes 11 and 12, rich in disease resistance genes and recent gene duplications.</title>
        <authorList>
            <consortium name="The rice chromosomes 11 and 12 sequencing consortia"/>
        </authorList>
    </citation>
    <scope>NUCLEOTIDE SEQUENCE [LARGE SCALE GENOMIC DNA]</scope>
</reference>
<organism evidence="2">
    <name type="scientific">Oryza sativa subsp. japonica</name>
    <name type="common">Rice</name>
    <dbReference type="NCBI Taxonomy" id="39947"/>
    <lineage>
        <taxon>Eukaryota</taxon>
        <taxon>Viridiplantae</taxon>
        <taxon>Streptophyta</taxon>
        <taxon>Embryophyta</taxon>
        <taxon>Tracheophyta</taxon>
        <taxon>Spermatophyta</taxon>
        <taxon>Magnoliopsida</taxon>
        <taxon>Liliopsida</taxon>
        <taxon>Poales</taxon>
        <taxon>Poaceae</taxon>
        <taxon>BOP clade</taxon>
        <taxon>Oryzoideae</taxon>
        <taxon>Oryzeae</taxon>
        <taxon>Oryzinae</taxon>
        <taxon>Oryza</taxon>
        <taxon>Oryza sativa</taxon>
    </lineage>
</organism>
<reference evidence="2" key="2">
    <citation type="submission" date="2005-04" db="EMBL/GenBank/DDBJ databases">
        <authorList>
            <person name="Buell C.R."/>
            <person name="Wing R.A."/>
            <person name="McCombie W.A."/>
            <person name="Ouyang S."/>
        </authorList>
    </citation>
    <scope>NUCLEOTIDE SEQUENCE</scope>
</reference>
<evidence type="ECO:0000313" key="2">
    <source>
        <dbReference type="EMBL" id="ABA99283.1"/>
    </source>
</evidence>
<name>Q2QPK9_ORYSJ</name>
<dbReference type="EMBL" id="DP000011">
    <property type="protein sequence ID" value="ABA99283.1"/>
    <property type="molecule type" value="Genomic_DNA"/>
</dbReference>
<dbReference type="AlphaFoldDB" id="Q2QPK9"/>
<proteinExistence type="predicted"/>
<reference evidence="2" key="3">
    <citation type="submission" date="2006-01" db="EMBL/GenBank/DDBJ databases">
        <authorList>
            <person name="Buell R."/>
        </authorList>
    </citation>
    <scope>NUCLEOTIDE SEQUENCE</scope>
</reference>
<protein>
    <submittedName>
        <fullName evidence="2">Uncharacterized protein</fullName>
    </submittedName>
</protein>
<sequence>MTHGYAFAAVDRTLRDIRRTSANDTGSNPHHRLVFSDMIDSSLVRTAVFLSVIHKIKIEYSRSSGVYGDERCNWCGSIISQFTDSSIQEGKACLFVQIPQALLERGSAPLRLIAFLAQMKFVPVHAVAELRIKSLRKANPWGIEIPV</sequence>
<evidence type="ECO:0000313" key="1">
    <source>
        <dbReference type="EMBL" id="ABA99234.1"/>
    </source>
</evidence>
<dbReference type="EMBL" id="DP000011">
    <property type="protein sequence ID" value="ABA99234.1"/>
    <property type="molecule type" value="Genomic_DNA"/>
</dbReference>
<accession>Q2QPK9</accession>